<dbReference type="EMBL" id="BDQG01000001">
    <property type="protein sequence ID" value="GAW65552.1"/>
    <property type="molecule type" value="Genomic_DNA"/>
</dbReference>
<dbReference type="Proteomes" id="UP000194153">
    <property type="component" value="Unassembled WGS sequence"/>
</dbReference>
<gene>
    <name evidence="1" type="ORF">GPEL0_01f0498</name>
</gene>
<dbReference type="PROSITE" id="PS51197">
    <property type="entry name" value="HTH_RRF2_2"/>
    <property type="match status" value="1"/>
</dbReference>
<dbReference type="PANTHER" id="PTHR33221:SF2">
    <property type="entry name" value="TRANSCRIPTIONAL REGULATOR"/>
    <property type="match status" value="1"/>
</dbReference>
<keyword evidence="2" id="KW-1185">Reference proteome</keyword>
<reference evidence="1 2" key="1">
    <citation type="submission" date="2017-04" db="EMBL/GenBank/DDBJ databases">
        <authorList>
            <consortium name="Geobacter pelophilus Genome Sequencing"/>
            <person name="Aoyagi T."/>
            <person name="Koike H."/>
            <person name="Hori T."/>
        </authorList>
    </citation>
    <scope>NUCLEOTIDE SEQUENCE [LARGE SCALE GENOMIC DNA]</scope>
    <source>
        <strain evidence="1 2">Drf2</strain>
    </source>
</reference>
<dbReference type="InterPro" id="IPR036390">
    <property type="entry name" value="WH_DNA-bd_sf"/>
</dbReference>
<protein>
    <submittedName>
        <fullName evidence="1">Rrf2 family transcriptional regulator</fullName>
    </submittedName>
</protein>
<name>A0ABQ0MEQ7_9BACT</name>
<reference evidence="2" key="2">
    <citation type="submission" date="2017-05" db="EMBL/GenBank/DDBJ databases">
        <title>Draft genome sequence of Geobacter pelophilus, a iron(III)-reducing bacteria.</title>
        <authorList>
            <person name="Aoyagi T."/>
            <person name="Koike H."/>
            <person name="Morita T."/>
            <person name="Sato Y."/>
            <person name="Habe H."/>
            <person name="Hori T."/>
        </authorList>
    </citation>
    <scope>NUCLEOTIDE SEQUENCE [LARGE SCALE GENOMIC DNA]</scope>
    <source>
        <strain evidence="2">Drf2</strain>
    </source>
</reference>
<evidence type="ECO:0000313" key="1">
    <source>
        <dbReference type="EMBL" id="GAW65552.1"/>
    </source>
</evidence>
<sequence length="151" mass="16257">MLRYKRDKFGPKGVIMMELTRKGEYAIRGIIYLAQQPPGRVSLISEIAAAAEVPQTFLAKIFQSFAKLGLVSSSRGTGGGFVLGRPASAITLREVVEAVEGPILPNRCLLGSACDRGGPCRVHAVWKQVQTEVVHILDGVTIDSLARGPQQ</sequence>
<dbReference type="PANTHER" id="PTHR33221">
    <property type="entry name" value="WINGED HELIX-TURN-HELIX TRANSCRIPTIONAL REGULATOR, RRF2 FAMILY"/>
    <property type="match status" value="1"/>
</dbReference>
<accession>A0ABQ0MEQ7</accession>
<comment type="caution">
    <text evidence="1">The sequence shown here is derived from an EMBL/GenBank/DDBJ whole genome shotgun (WGS) entry which is preliminary data.</text>
</comment>
<dbReference type="InterPro" id="IPR036388">
    <property type="entry name" value="WH-like_DNA-bd_sf"/>
</dbReference>
<dbReference type="Pfam" id="PF02082">
    <property type="entry name" value="Rrf2"/>
    <property type="match status" value="1"/>
</dbReference>
<dbReference type="Gene3D" id="1.10.10.10">
    <property type="entry name" value="Winged helix-like DNA-binding domain superfamily/Winged helix DNA-binding domain"/>
    <property type="match status" value="1"/>
</dbReference>
<organism evidence="1 2">
    <name type="scientific">Geoanaerobacter pelophilus</name>
    <dbReference type="NCBI Taxonomy" id="60036"/>
    <lineage>
        <taxon>Bacteria</taxon>
        <taxon>Pseudomonadati</taxon>
        <taxon>Thermodesulfobacteriota</taxon>
        <taxon>Desulfuromonadia</taxon>
        <taxon>Geobacterales</taxon>
        <taxon>Geobacteraceae</taxon>
        <taxon>Geoanaerobacter</taxon>
    </lineage>
</organism>
<evidence type="ECO:0000313" key="2">
    <source>
        <dbReference type="Proteomes" id="UP000194153"/>
    </source>
</evidence>
<proteinExistence type="predicted"/>
<dbReference type="NCBIfam" id="TIGR00738">
    <property type="entry name" value="rrf2_super"/>
    <property type="match status" value="1"/>
</dbReference>
<dbReference type="SUPFAM" id="SSF46785">
    <property type="entry name" value="Winged helix' DNA-binding domain"/>
    <property type="match status" value="1"/>
</dbReference>
<dbReference type="InterPro" id="IPR000944">
    <property type="entry name" value="Tscrpt_reg_Rrf2"/>
</dbReference>